<feature type="transmembrane region" description="Helical" evidence="15">
    <location>
        <begin position="221"/>
        <end position="239"/>
    </location>
</feature>
<keyword evidence="9 15" id="KW-0067">ATP-binding</keyword>
<dbReference type="STRING" id="195913.SAMN04488004_102261"/>
<dbReference type="SUPFAM" id="SSF81665">
    <property type="entry name" value="Calcium ATPase, transmembrane domain M"/>
    <property type="match status" value="1"/>
</dbReference>
<protein>
    <submittedName>
        <fullName evidence="18">Cu2+-exporting ATPase</fullName>
    </submittedName>
</protein>
<keyword evidence="10" id="KW-0460">Magnesium</keyword>
<keyword evidence="13" id="KW-0406">Ion transport</keyword>
<keyword evidence="7 15" id="KW-0479">Metal-binding</keyword>
<name>A0A1I4CNT7_9RHOB</name>
<evidence type="ECO:0000256" key="6">
    <source>
        <dbReference type="ARBA" id="ARBA00022692"/>
    </source>
</evidence>
<organism evidence="18 19">
    <name type="scientific">Loktanella salsilacus</name>
    <dbReference type="NCBI Taxonomy" id="195913"/>
    <lineage>
        <taxon>Bacteria</taxon>
        <taxon>Pseudomonadati</taxon>
        <taxon>Pseudomonadota</taxon>
        <taxon>Alphaproteobacteria</taxon>
        <taxon>Rhodobacterales</taxon>
        <taxon>Roseobacteraceae</taxon>
        <taxon>Loktanella</taxon>
    </lineage>
</organism>
<dbReference type="PROSITE" id="PS01047">
    <property type="entry name" value="HMA_1"/>
    <property type="match status" value="1"/>
</dbReference>
<evidence type="ECO:0000256" key="9">
    <source>
        <dbReference type="ARBA" id="ARBA00022840"/>
    </source>
</evidence>
<dbReference type="Gene3D" id="3.40.50.1000">
    <property type="entry name" value="HAD superfamily/HAD-like"/>
    <property type="match status" value="1"/>
</dbReference>
<dbReference type="InterPro" id="IPR023298">
    <property type="entry name" value="ATPase_P-typ_TM_dom_sf"/>
</dbReference>
<evidence type="ECO:0000313" key="19">
    <source>
        <dbReference type="Proteomes" id="UP000199550"/>
    </source>
</evidence>
<dbReference type="InterPro" id="IPR017969">
    <property type="entry name" value="Heavy-metal-associated_CS"/>
</dbReference>
<dbReference type="Gene3D" id="2.70.150.10">
    <property type="entry name" value="Calcium-transporting ATPase, cytoplasmic transduction domain A"/>
    <property type="match status" value="1"/>
</dbReference>
<dbReference type="GO" id="GO:0005886">
    <property type="term" value="C:plasma membrane"/>
    <property type="evidence" value="ECO:0007669"/>
    <property type="project" value="UniProtKB-SubCell"/>
</dbReference>
<evidence type="ECO:0000256" key="14">
    <source>
        <dbReference type="ARBA" id="ARBA00023136"/>
    </source>
</evidence>
<dbReference type="InterPro" id="IPR023299">
    <property type="entry name" value="ATPase_P-typ_cyto_dom_N"/>
</dbReference>
<dbReference type="PANTHER" id="PTHR43520">
    <property type="entry name" value="ATP7, ISOFORM B"/>
    <property type="match status" value="1"/>
</dbReference>
<evidence type="ECO:0000256" key="16">
    <source>
        <dbReference type="SAM" id="MobiDB-lite"/>
    </source>
</evidence>
<dbReference type="InterPro" id="IPR001757">
    <property type="entry name" value="P_typ_ATPase"/>
</dbReference>
<dbReference type="PRINTS" id="PR00943">
    <property type="entry name" value="CUATPASE"/>
</dbReference>
<sequence>MDGVSGIGTHPRTSSDDIFQSSSHAWREAEARTAVRMLSNGRGQCVLSIPDLRCGGCVATIERALNARPDVASARVNLTLKQAVVTFANADTDPNAVISALALLGYPAIPADVAQLEEDNTDNIGRGLLRAIAVAGFGAMNIMILSVAVWSGAAGETRDTFHLISALIAIPVVVYAGQPFFRSAFQALRVRRLNMDVPIAVAVVLALALSLVETMRGGEQAFFDAAVTLLFFLLSGRYLDHLMRERARSAVSGLARLSPRGAMLRQSDGTPTYVPLSSIAPGAIITIGRDERVPVDVRITSGFTDLDRSLVTGEAMPVPGGFGDTLDAGTLNLTGAVEAEVLRSADESFLAQMIRMQSDAETGRGTYVRIADRAARLYAPVVHLLALVTFIGWVLATGDWHTSAFVAISVLIITCPCALGLAVPVAHVVASGRLMRMGILMKDGSALERLADIDCVVFDKTGTLTMGTSAVGFGPDDPALRTAAKALALKSVHPAARAIALSIAELPCQLDDAIEVPGFGVAGCIGGRAVRLGRADWVADISVHAKGRASPVFAFADGPAMSFDLTEALRPGAVDAIKSFAAAGIPVAMLSGDIAARANSIANQLDIADVKSGKTPADKIAALNAMRNNGFRALMVGDGLNDAAALAAAHVSMAPSSASDAGRTAADFIFLRDGLDAVPAAWRMARDTSRIVRQNFALAIAYNCIAIPLAMAGLVTPLIAAIAMSASSLLVIGNALRLNRAAKPGQTPVSRVGGSEVPA</sequence>
<keyword evidence="4 15" id="KW-1003">Cell membrane</keyword>
<dbReference type="InterPro" id="IPR008250">
    <property type="entry name" value="ATPase_P-typ_transduc_dom_A_sf"/>
</dbReference>
<evidence type="ECO:0000256" key="3">
    <source>
        <dbReference type="ARBA" id="ARBA00022448"/>
    </source>
</evidence>
<dbReference type="InterPro" id="IPR036412">
    <property type="entry name" value="HAD-like_sf"/>
</dbReference>
<dbReference type="InterPro" id="IPR023214">
    <property type="entry name" value="HAD_sf"/>
</dbReference>
<dbReference type="InterPro" id="IPR059000">
    <property type="entry name" value="ATPase_P-type_domA"/>
</dbReference>
<dbReference type="SUPFAM" id="SSF55008">
    <property type="entry name" value="HMA, heavy metal-associated domain"/>
    <property type="match status" value="1"/>
</dbReference>
<dbReference type="NCBIfam" id="TIGR01511">
    <property type="entry name" value="ATPase-IB1_Cu"/>
    <property type="match status" value="1"/>
</dbReference>
<comment type="similarity">
    <text evidence="2 15">Belongs to the cation transport ATPase (P-type) (TC 3.A.3) family. Type IB subfamily.</text>
</comment>
<dbReference type="GO" id="GO:0055070">
    <property type="term" value="P:copper ion homeostasis"/>
    <property type="evidence" value="ECO:0007669"/>
    <property type="project" value="TreeGrafter"/>
</dbReference>
<comment type="subcellular location">
    <subcellularLocation>
        <location evidence="1">Cell membrane</location>
        <topology evidence="1">Multi-pass membrane protein</topology>
    </subcellularLocation>
</comment>
<dbReference type="Proteomes" id="UP000199550">
    <property type="component" value="Unassembled WGS sequence"/>
</dbReference>
<feature type="region of interest" description="Disordered" evidence="16">
    <location>
        <begin position="1"/>
        <end position="22"/>
    </location>
</feature>
<dbReference type="Pfam" id="PF00122">
    <property type="entry name" value="E1-E2_ATPase"/>
    <property type="match status" value="1"/>
</dbReference>
<dbReference type="SUPFAM" id="SSF56784">
    <property type="entry name" value="HAD-like"/>
    <property type="match status" value="1"/>
</dbReference>
<dbReference type="Pfam" id="PF00702">
    <property type="entry name" value="Hydrolase"/>
    <property type="match status" value="1"/>
</dbReference>
<evidence type="ECO:0000256" key="12">
    <source>
        <dbReference type="ARBA" id="ARBA00022989"/>
    </source>
</evidence>
<keyword evidence="11" id="KW-1278">Translocase</keyword>
<evidence type="ECO:0000256" key="2">
    <source>
        <dbReference type="ARBA" id="ARBA00006024"/>
    </source>
</evidence>
<dbReference type="GO" id="GO:0005524">
    <property type="term" value="F:ATP binding"/>
    <property type="evidence" value="ECO:0007669"/>
    <property type="project" value="UniProtKB-UniRule"/>
</dbReference>
<dbReference type="GO" id="GO:0043682">
    <property type="term" value="F:P-type divalent copper transporter activity"/>
    <property type="evidence" value="ECO:0007669"/>
    <property type="project" value="TreeGrafter"/>
</dbReference>
<evidence type="ECO:0000256" key="13">
    <source>
        <dbReference type="ARBA" id="ARBA00023065"/>
    </source>
</evidence>
<feature type="transmembrane region" description="Helical" evidence="15">
    <location>
        <begin position="193"/>
        <end position="215"/>
    </location>
</feature>
<dbReference type="PROSITE" id="PS50846">
    <property type="entry name" value="HMA_2"/>
    <property type="match status" value="1"/>
</dbReference>
<dbReference type="InterPro" id="IPR027256">
    <property type="entry name" value="P-typ_ATPase_IB"/>
</dbReference>
<feature type="transmembrane region" description="Helical" evidence="15">
    <location>
        <begin position="377"/>
        <end position="396"/>
    </location>
</feature>
<evidence type="ECO:0000259" key="17">
    <source>
        <dbReference type="PROSITE" id="PS50846"/>
    </source>
</evidence>
<evidence type="ECO:0000256" key="5">
    <source>
        <dbReference type="ARBA" id="ARBA00022553"/>
    </source>
</evidence>
<keyword evidence="6 15" id="KW-0812">Transmembrane</keyword>
<evidence type="ECO:0000256" key="11">
    <source>
        <dbReference type="ARBA" id="ARBA00022967"/>
    </source>
</evidence>
<evidence type="ECO:0000256" key="1">
    <source>
        <dbReference type="ARBA" id="ARBA00004651"/>
    </source>
</evidence>
<dbReference type="InterPro" id="IPR006121">
    <property type="entry name" value="HMA_dom"/>
</dbReference>
<dbReference type="SUPFAM" id="SSF81653">
    <property type="entry name" value="Calcium ATPase, transduction domain A"/>
    <property type="match status" value="1"/>
</dbReference>
<feature type="transmembrane region" description="Helical" evidence="15">
    <location>
        <begin position="718"/>
        <end position="736"/>
    </location>
</feature>
<accession>A0A1I4CNT7</accession>
<keyword evidence="8 15" id="KW-0547">Nucleotide-binding</keyword>
<gene>
    <name evidence="18" type="ORF">SAMN04488004_102261</name>
</gene>
<feature type="transmembrane region" description="Helical" evidence="15">
    <location>
        <begin position="161"/>
        <end position="181"/>
    </location>
</feature>
<keyword evidence="12 15" id="KW-1133">Transmembrane helix</keyword>
<dbReference type="AlphaFoldDB" id="A0A1I4CNT7"/>
<dbReference type="GO" id="GO:0005507">
    <property type="term" value="F:copper ion binding"/>
    <property type="evidence" value="ECO:0007669"/>
    <property type="project" value="TreeGrafter"/>
</dbReference>
<feature type="transmembrane region" description="Helical" evidence="15">
    <location>
        <begin position="402"/>
        <end position="430"/>
    </location>
</feature>
<keyword evidence="3" id="KW-0813">Transport</keyword>
<feature type="transmembrane region" description="Helical" evidence="15">
    <location>
        <begin position="128"/>
        <end position="149"/>
    </location>
</feature>
<evidence type="ECO:0000313" key="18">
    <source>
        <dbReference type="EMBL" id="SFK82423.1"/>
    </source>
</evidence>
<dbReference type="NCBIfam" id="TIGR01512">
    <property type="entry name" value="ATPase-IB2_Cd"/>
    <property type="match status" value="1"/>
</dbReference>
<evidence type="ECO:0000256" key="10">
    <source>
        <dbReference type="ARBA" id="ARBA00022842"/>
    </source>
</evidence>
<feature type="transmembrane region" description="Helical" evidence="15">
    <location>
        <begin position="692"/>
        <end position="712"/>
    </location>
</feature>
<proteinExistence type="inferred from homology"/>
<dbReference type="Gene3D" id="3.40.1110.10">
    <property type="entry name" value="Calcium-transporting ATPase, cytoplasmic domain N"/>
    <property type="match status" value="1"/>
</dbReference>
<dbReference type="NCBIfam" id="TIGR01494">
    <property type="entry name" value="ATPase_P-type"/>
    <property type="match status" value="2"/>
</dbReference>
<dbReference type="PANTHER" id="PTHR43520:SF5">
    <property type="entry name" value="CATION-TRANSPORTING P-TYPE ATPASE-RELATED"/>
    <property type="match status" value="1"/>
</dbReference>
<evidence type="ECO:0000256" key="4">
    <source>
        <dbReference type="ARBA" id="ARBA00022475"/>
    </source>
</evidence>
<dbReference type="CDD" id="cd00371">
    <property type="entry name" value="HMA"/>
    <property type="match status" value="1"/>
</dbReference>
<feature type="domain" description="HMA" evidence="17">
    <location>
        <begin position="43"/>
        <end position="109"/>
    </location>
</feature>
<keyword evidence="19" id="KW-1185">Reference proteome</keyword>
<keyword evidence="14 15" id="KW-0472">Membrane</keyword>
<dbReference type="InterPro" id="IPR036163">
    <property type="entry name" value="HMA_dom_sf"/>
</dbReference>
<dbReference type="Gene3D" id="3.30.70.100">
    <property type="match status" value="1"/>
</dbReference>
<dbReference type="GO" id="GO:0016887">
    <property type="term" value="F:ATP hydrolysis activity"/>
    <property type="evidence" value="ECO:0007669"/>
    <property type="project" value="InterPro"/>
</dbReference>
<dbReference type="EMBL" id="FOTF01000002">
    <property type="protein sequence ID" value="SFK82423.1"/>
    <property type="molecule type" value="Genomic_DNA"/>
</dbReference>
<dbReference type="NCBIfam" id="TIGR01525">
    <property type="entry name" value="ATPase-IB_hvy"/>
    <property type="match status" value="1"/>
</dbReference>
<evidence type="ECO:0000256" key="8">
    <source>
        <dbReference type="ARBA" id="ARBA00022741"/>
    </source>
</evidence>
<evidence type="ECO:0000256" key="15">
    <source>
        <dbReference type="RuleBase" id="RU362081"/>
    </source>
</evidence>
<evidence type="ECO:0000256" key="7">
    <source>
        <dbReference type="ARBA" id="ARBA00022723"/>
    </source>
</evidence>
<dbReference type="Pfam" id="PF00403">
    <property type="entry name" value="HMA"/>
    <property type="match status" value="1"/>
</dbReference>
<reference evidence="18 19" key="1">
    <citation type="submission" date="2016-10" db="EMBL/GenBank/DDBJ databases">
        <authorList>
            <person name="de Groot N.N."/>
        </authorList>
    </citation>
    <scope>NUCLEOTIDE SEQUENCE [LARGE SCALE GENOMIC DNA]</scope>
    <source>
        <strain evidence="18 19">DSM 16199</strain>
    </source>
</reference>
<keyword evidence="5" id="KW-0597">Phosphoprotein</keyword>
<dbReference type="InterPro" id="IPR018303">
    <property type="entry name" value="ATPase_P-typ_P_site"/>
</dbReference>
<dbReference type="PRINTS" id="PR00119">
    <property type="entry name" value="CATATPASE"/>
</dbReference>
<dbReference type="PROSITE" id="PS00154">
    <property type="entry name" value="ATPASE_E1_E2"/>
    <property type="match status" value="1"/>
</dbReference>